<dbReference type="PANTHER" id="PTHR31096">
    <property type="entry name" value="ACT DOMAIN-CONTAINING PROTEIN ACR4-RELATED"/>
    <property type="match status" value="1"/>
</dbReference>
<feature type="signal peptide" evidence="3">
    <location>
        <begin position="1"/>
        <end position="23"/>
    </location>
</feature>
<dbReference type="GO" id="GO:0016597">
    <property type="term" value="F:amino acid binding"/>
    <property type="evidence" value="ECO:0007669"/>
    <property type="project" value="UniProtKB-UniRule"/>
</dbReference>
<evidence type="ECO:0000313" key="5">
    <source>
        <dbReference type="EMBL" id="PHT70426.1"/>
    </source>
</evidence>
<keyword evidence="6" id="KW-1185">Reference proteome</keyword>
<dbReference type="Proteomes" id="UP000222542">
    <property type="component" value="Unassembled WGS sequence"/>
</dbReference>
<evidence type="ECO:0000313" key="6">
    <source>
        <dbReference type="Proteomes" id="UP000222542"/>
    </source>
</evidence>
<dbReference type="InterPro" id="IPR038765">
    <property type="entry name" value="Papain-like_cys_pep_sf"/>
</dbReference>
<reference evidence="5 6" key="2">
    <citation type="journal article" date="2017" name="Genome Biol.">
        <title>New reference genome sequences of hot pepper reveal the massive evolution of plant disease-resistance genes by retroduplication.</title>
        <authorList>
            <person name="Kim S."/>
            <person name="Park J."/>
            <person name="Yeom S.I."/>
            <person name="Kim Y.M."/>
            <person name="Seo E."/>
            <person name="Kim K.T."/>
            <person name="Kim M.S."/>
            <person name="Lee J.M."/>
            <person name="Cheong K."/>
            <person name="Shin H.S."/>
            <person name="Kim S.B."/>
            <person name="Han K."/>
            <person name="Lee J."/>
            <person name="Park M."/>
            <person name="Lee H.A."/>
            <person name="Lee H.Y."/>
            <person name="Lee Y."/>
            <person name="Oh S."/>
            <person name="Lee J.H."/>
            <person name="Choi E."/>
            <person name="Choi E."/>
            <person name="Lee S.E."/>
            <person name="Jeon J."/>
            <person name="Kim H."/>
            <person name="Choi G."/>
            <person name="Song H."/>
            <person name="Lee J."/>
            <person name="Lee S.C."/>
            <person name="Kwon J.K."/>
            <person name="Lee H.Y."/>
            <person name="Koo N."/>
            <person name="Hong Y."/>
            <person name="Kim R.W."/>
            <person name="Kang W.H."/>
            <person name="Huh J.H."/>
            <person name="Kang B.C."/>
            <person name="Yang T.J."/>
            <person name="Lee Y.H."/>
            <person name="Bennetzen J.L."/>
            <person name="Choi D."/>
        </authorList>
    </citation>
    <scope>NUCLEOTIDE SEQUENCE [LARGE SCALE GENOMIC DNA]</scope>
    <source>
        <strain evidence="6">cv. CM334</strain>
    </source>
</reference>
<dbReference type="Pfam" id="PF08246">
    <property type="entry name" value="Inhibitor_I29"/>
    <property type="match status" value="1"/>
</dbReference>
<evidence type="ECO:0000256" key="2">
    <source>
        <dbReference type="RuleBase" id="RU369043"/>
    </source>
</evidence>
<keyword evidence="3" id="KW-0732">Signal</keyword>
<dbReference type="Gene3D" id="1.10.287.2250">
    <property type="match status" value="1"/>
</dbReference>
<feature type="chain" id="PRO_5013612668" description="ACT domain-containing protein ACR" evidence="3">
    <location>
        <begin position="24"/>
        <end position="240"/>
    </location>
</feature>
<organism evidence="5 6">
    <name type="scientific">Capsicum annuum</name>
    <name type="common">Capsicum pepper</name>
    <dbReference type="NCBI Taxonomy" id="4072"/>
    <lineage>
        <taxon>Eukaryota</taxon>
        <taxon>Viridiplantae</taxon>
        <taxon>Streptophyta</taxon>
        <taxon>Embryophyta</taxon>
        <taxon>Tracheophyta</taxon>
        <taxon>Spermatophyta</taxon>
        <taxon>Magnoliopsida</taxon>
        <taxon>eudicotyledons</taxon>
        <taxon>Gunneridae</taxon>
        <taxon>Pentapetalae</taxon>
        <taxon>asterids</taxon>
        <taxon>lamiids</taxon>
        <taxon>Solanales</taxon>
        <taxon>Solanaceae</taxon>
        <taxon>Solanoideae</taxon>
        <taxon>Capsiceae</taxon>
        <taxon>Capsicum</taxon>
    </lineage>
</organism>
<dbReference type="PANTHER" id="PTHR31096:SF5">
    <property type="entry name" value="ACT DOMAIN-CONTAINING PROTEIN ACR3"/>
    <property type="match status" value="1"/>
</dbReference>
<dbReference type="SMART" id="SM00848">
    <property type="entry name" value="Inhibitor_I29"/>
    <property type="match status" value="1"/>
</dbReference>
<dbReference type="SUPFAM" id="SSF54001">
    <property type="entry name" value="Cysteine proteinases"/>
    <property type="match status" value="1"/>
</dbReference>
<evidence type="ECO:0000259" key="4">
    <source>
        <dbReference type="SMART" id="SM00848"/>
    </source>
</evidence>
<name>A0A2G2YL07_CAPAN</name>
<feature type="domain" description="Cathepsin propeptide inhibitor" evidence="4">
    <location>
        <begin position="180"/>
        <end position="237"/>
    </location>
</feature>
<evidence type="ECO:0000256" key="3">
    <source>
        <dbReference type="SAM" id="SignalP"/>
    </source>
</evidence>
<keyword evidence="1 2" id="KW-0677">Repeat</keyword>
<dbReference type="InterPro" id="IPR040217">
    <property type="entry name" value="ACR1-12"/>
</dbReference>
<comment type="caution">
    <text evidence="5">The sequence shown here is derived from an EMBL/GenBank/DDBJ whole genome shotgun (WGS) entry which is preliminary data.</text>
</comment>
<dbReference type="Gramene" id="PHT70426">
    <property type="protein sequence ID" value="PHT70426"/>
    <property type="gene ID" value="T459_25530"/>
</dbReference>
<dbReference type="AlphaFoldDB" id="A0A2G2YL07"/>
<proteinExistence type="predicted"/>
<gene>
    <name evidence="5" type="ORF">T459_25530</name>
</gene>
<reference evidence="5 6" key="1">
    <citation type="journal article" date="2014" name="Nat. Genet.">
        <title>Genome sequence of the hot pepper provides insights into the evolution of pungency in Capsicum species.</title>
        <authorList>
            <person name="Kim S."/>
            <person name="Park M."/>
            <person name="Yeom S.I."/>
            <person name="Kim Y.M."/>
            <person name="Lee J.M."/>
            <person name="Lee H.A."/>
            <person name="Seo E."/>
            <person name="Choi J."/>
            <person name="Cheong K."/>
            <person name="Kim K.T."/>
            <person name="Jung K."/>
            <person name="Lee G.W."/>
            <person name="Oh S.K."/>
            <person name="Bae C."/>
            <person name="Kim S.B."/>
            <person name="Lee H.Y."/>
            <person name="Kim S.Y."/>
            <person name="Kim M.S."/>
            <person name="Kang B.C."/>
            <person name="Jo Y.D."/>
            <person name="Yang H.B."/>
            <person name="Jeong H.J."/>
            <person name="Kang W.H."/>
            <person name="Kwon J.K."/>
            <person name="Shin C."/>
            <person name="Lim J.Y."/>
            <person name="Park J.H."/>
            <person name="Huh J.H."/>
            <person name="Kim J.S."/>
            <person name="Kim B.D."/>
            <person name="Cohen O."/>
            <person name="Paran I."/>
            <person name="Suh M.C."/>
            <person name="Lee S.B."/>
            <person name="Kim Y.K."/>
            <person name="Shin Y."/>
            <person name="Noh S.J."/>
            <person name="Park J."/>
            <person name="Seo Y.S."/>
            <person name="Kwon S.Y."/>
            <person name="Kim H.A."/>
            <person name="Park J.M."/>
            <person name="Kim H.J."/>
            <person name="Choi S.B."/>
            <person name="Bosland P.W."/>
            <person name="Reeves G."/>
            <person name="Jo S.H."/>
            <person name="Lee B.W."/>
            <person name="Cho H.T."/>
            <person name="Choi H.S."/>
            <person name="Lee M.S."/>
            <person name="Yu Y."/>
            <person name="Do Choi Y."/>
            <person name="Park B.S."/>
            <person name="van Deynze A."/>
            <person name="Ashrafi H."/>
            <person name="Hill T."/>
            <person name="Kim W.T."/>
            <person name="Pai H.S."/>
            <person name="Ahn H.K."/>
            <person name="Yeam I."/>
            <person name="Giovannoni J.J."/>
            <person name="Rose J.K."/>
            <person name="Sorensen I."/>
            <person name="Lee S.J."/>
            <person name="Kim R.W."/>
            <person name="Choi I.Y."/>
            <person name="Choi B.S."/>
            <person name="Lim J.S."/>
            <person name="Lee Y.H."/>
            <person name="Choi D."/>
        </authorList>
    </citation>
    <scope>NUCLEOTIDE SEQUENCE [LARGE SCALE GENOMIC DNA]</scope>
    <source>
        <strain evidence="6">cv. CM334</strain>
    </source>
</reference>
<comment type="function">
    <text evidence="2">Binds amino acids.</text>
</comment>
<dbReference type="EMBL" id="AYRZ02000010">
    <property type="protein sequence ID" value="PHT70426.1"/>
    <property type="molecule type" value="Genomic_DNA"/>
</dbReference>
<accession>A0A2G2YL07</accession>
<sequence length="240" mass="27734">MRARLMLLSQLVVLMLTVGSTHVDRRLHQMFVGDRDYEGGYLKMEIEYPPNSKPDVRIESCVEIKGYSVVGVSCKDRPKLMFDIVCTLTDMHYERLELVSQLLAWEKEKNVFYIRDASGKPVEIKTIEILHEEIGQTMMLNVKKDPTSAKLLVLVLAILGIYGSQTTTCTLPEESMMQKYERCMIQYGRVYRTNTEKESRLKIFKENIERIEDFNDAAKQPYKLGINAFADLTNEEFRAA</sequence>
<evidence type="ECO:0000256" key="1">
    <source>
        <dbReference type="ARBA" id="ARBA00022737"/>
    </source>
</evidence>
<protein>
    <recommendedName>
        <fullName evidence="2">ACT domain-containing protein ACR</fullName>
    </recommendedName>
    <alternativeName>
        <fullName evidence="2">Protein ACT DOMAIN REPEATS</fullName>
    </alternativeName>
</protein>
<dbReference type="InterPro" id="IPR013201">
    <property type="entry name" value="Prot_inhib_I29"/>
</dbReference>
<dbReference type="STRING" id="4072.A0A2G2YL07"/>